<reference evidence="14" key="1">
    <citation type="journal article" date="2018" name="Nat. Microbiol.">
        <title>Leveraging single-cell genomics to expand the fungal tree of life.</title>
        <authorList>
            <person name="Ahrendt S.R."/>
            <person name="Quandt C.A."/>
            <person name="Ciobanu D."/>
            <person name="Clum A."/>
            <person name="Salamov A."/>
            <person name="Andreopoulos B."/>
            <person name="Cheng J.F."/>
            <person name="Woyke T."/>
            <person name="Pelin A."/>
            <person name="Henrissat B."/>
            <person name="Reynolds N.K."/>
            <person name="Benny G.L."/>
            <person name="Smith M.E."/>
            <person name="James T.Y."/>
            <person name="Grigoriev I.V."/>
        </authorList>
    </citation>
    <scope>NUCLEOTIDE SEQUENCE [LARGE SCALE GENOMIC DNA]</scope>
    <source>
        <strain evidence="14">CSF55</strain>
    </source>
</reference>
<sequence>MAKIKVNNLHGFRFLNLIKPFVNVLPEVAAPERKIQFKEKMLWTGATLILFLVCSQVPLFGIMSSDSADPLYWMRLILASNRGTLMELGITPIVTSGMIIQLLAGAGFIQVDHSIKEDRDLYNAAQKLFAMIMTLGQAVVQVVNGFYGDPKDLGAGICVLLVLQLFVAGLVVILLDELLQKGYGLGSGINLFIATNICEGILWKAFSPTTYNTGKGTEFEGAIIAFFHLLFTRGDKSRALKEAFYRSNLPNMMNLIATLVIFAVVIYLQGFRVELPIKSTRVRGQQSVYPIKLFYTSNTPIMLQSALVSNIYMVSQTLYNRFPENFLVRLLGVWEPYEGTSHFVPVRGIAYFITAPHDISSVLSDPFHFVVYLIFMLTACAVLSKTWIEVSGSSPKDVARQFKEQQLVIRGYRDTSTYKELKRIIPTAALFGGLCVGILTITADLLGAIGSGTGILLAVTIIYQYFEMFVKEQAEQGGLEAILN</sequence>
<keyword evidence="9 11" id="KW-0472">Membrane</keyword>
<comment type="similarity">
    <text evidence="2 10">Belongs to the SecY/SEC61-alpha family.</text>
</comment>
<feature type="transmembrane region" description="Helical" evidence="11">
    <location>
        <begin position="424"/>
        <end position="442"/>
    </location>
</feature>
<dbReference type="NCBIfam" id="NF006341">
    <property type="entry name" value="PRK08568.1-5"/>
    <property type="match status" value="1"/>
</dbReference>
<keyword evidence="6" id="KW-0653">Protein transport</keyword>
<dbReference type="Pfam" id="PF00344">
    <property type="entry name" value="SecY"/>
    <property type="match status" value="1"/>
</dbReference>
<dbReference type="EMBL" id="ML006234">
    <property type="protein sequence ID" value="RKP16789.1"/>
    <property type="molecule type" value="Genomic_DNA"/>
</dbReference>
<dbReference type="InterPro" id="IPR002208">
    <property type="entry name" value="SecY/SEC61-alpha"/>
</dbReference>
<evidence type="ECO:0000259" key="12">
    <source>
        <dbReference type="Pfam" id="PF10559"/>
    </source>
</evidence>
<feature type="transmembrane region" description="Helical" evidence="11">
    <location>
        <begin position="84"/>
        <end position="108"/>
    </location>
</feature>
<dbReference type="Pfam" id="PF10559">
    <property type="entry name" value="Plug_translocon"/>
    <property type="match status" value="1"/>
</dbReference>
<evidence type="ECO:0000313" key="14">
    <source>
        <dbReference type="Proteomes" id="UP000281549"/>
    </source>
</evidence>
<feature type="transmembrane region" description="Helical" evidence="11">
    <location>
        <begin position="252"/>
        <end position="273"/>
    </location>
</feature>
<evidence type="ECO:0000256" key="6">
    <source>
        <dbReference type="ARBA" id="ARBA00022927"/>
    </source>
</evidence>
<dbReference type="FunFam" id="1.10.3370.10:FF:000002">
    <property type="entry name" value="Transport Sec61 subunit alpha isoform 2"/>
    <property type="match status" value="1"/>
</dbReference>
<dbReference type="GO" id="GO:0015031">
    <property type="term" value="P:protein transport"/>
    <property type="evidence" value="ECO:0007669"/>
    <property type="project" value="UniProtKB-KW"/>
</dbReference>
<dbReference type="Gene3D" id="1.10.3370.10">
    <property type="entry name" value="SecY subunit domain"/>
    <property type="match status" value="1"/>
</dbReference>
<evidence type="ECO:0000256" key="5">
    <source>
        <dbReference type="ARBA" id="ARBA00022824"/>
    </source>
</evidence>
<feature type="domain" description="Translocon Sec61/SecY plug" evidence="12">
    <location>
        <begin position="49"/>
        <end position="83"/>
    </location>
</feature>
<evidence type="ECO:0000256" key="10">
    <source>
        <dbReference type="RuleBase" id="RU004349"/>
    </source>
</evidence>
<feature type="transmembrane region" description="Helical" evidence="11">
    <location>
        <begin position="448"/>
        <end position="466"/>
    </location>
</feature>
<keyword evidence="4 11" id="KW-0812">Transmembrane</keyword>
<dbReference type="SUPFAM" id="SSF103491">
    <property type="entry name" value="Preprotein translocase SecY subunit"/>
    <property type="match status" value="1"/>
</dbReference>
<keyword evidence="3" id="KW-0813">Transport</keyword>
<gene>
    <name evidence="13" type="ORF">ROZALSC1DRAFT_19801</name>
</gene>
<dbReference type="Proteomes" id="UP000281549">
    <property type="component" value="Unassembled WGS sequence"/>
</dbReference>
<feature type="transmembrane region" description="Helical" evidence="11">
    <location>
        <begin position="128"/>
        <end position="147"/>
    </location>
</feature>
<evidence type="ECO:0000256" key="4">
    <source>
        <dbReference type="ARBA" id="ARBA00022692"/>
    </source>
</evidence>
<evidence type="ECO:0000256" key="2">
    <source>
        <dbReference type="ARBA" id="ARBA00005751"/>
    </source>
</evidence>
<name>A0A4V1IZ46_ROZAC</name>
<dbReference type="PANTHER" id="PTHR10906">
    <property type="entry name" value="SECY/SEC61-ALPHA FAMILY MEMBER"/>
    <property type="match status" value="1"/>
</dbReference>
<evidence type="ECO:0000256" key="8">
    <source>
        <dbReference type="ARBA" id="ARBA00023010"/>
    </source>
</evidence>
<dbReference type="AlphaFoldDB" id="A0A4V1IZ46"/>
<dbReference type="InterPro" id="IPR030659">
    <property type="entry name" value="SecY_CS"/>
</dbReference>
<evidence type="ECO:0000256" key="7">
    <source>
        <dbReference type="ARBA" id="ARBA00022989"/>
    </source>
</evidence>
<dbReference type="GO" id="GO:0005789">
    <property type="term" value="C:endoplasmic reticulum membrane"/>
    <property type="evidence" value="ECO:0007669"/>
    <property type="project" value="UniProtKB-SubCell"/>
</dbReference>
<feature type="transmembrane region" description="Helical" evidence="11">
    <location>
        <begin position="42"/>
        <end position="64"/>
    </location>
</feature>
<comment type="subcellular location">
    <subcellularLocation>
        <location evidence="1">Endoplasmic reticulum membrane</location>
        <topology evidence="1">Multi-pass membrane protein</topology>
    </subcellularLocation>
</comment>
<evidence type="ECO:0000256" key="11">
    <source>
        <dbReference type="SAM" id="Phobius"/>
    </source>
</evidence>
<evidence type="ECO:0000256" key="9">
    <source>
        <dbReference type="ARBA" id="ARBA00023136"/>
    </source>
</evidence>
<feature type="transmembrane region" description="Helical" evidence="11">
    <location>
        <begin position="153"/>
        <end position="175"/>
    </location>
</feature>
<keyword evidence="5" id="KW-0256">Endoplasmic reticulum</keyword>
<keyword evidence="7 11" id="KW-1133">Transmembrane helix</keyword>
<dbReference type="PROSITE" id="PS00755">
    <property type="entry name" value="SECY_1"/>
    <property type="match status" value="1"/>
</dbReference>
<evidence type="ECO:0000313" key="13">
    <source>
        <dbReference type="EMBL" id="RKP16789.1"/>
    </source>
</evidence>
<accession>A0A4V1IZ46</accession>
<organism evidence="13 14">
    <name type="scientific">Rozella allomycis (strain CSF55)</name>
    <dbReference type="NCBI Taxonomy" id="988480"/>
    <lineage>
        <taxon>Eukaryota</taxon>
        <taxon>Fungi</taxon>
        <taxon>Fungi incertae sedis</taxon>
        <taxon>Cryptomycota</taxon>
        <taxon>Cryptomycota incertae sedis</taxon>
        <taxon>Rozella</taxon>
    </lineage>
</organism>
<dbReference type="NCBIfam" id="TIGR00967">
    <property type="entry name" value="3a0501s007"/>
    <property type="match status" value="1"/>
</dbReference>
<evidence type="ECO:0000256" key="3">
    <source>
        <dbReference type="ARBA" id="ARBA00022448"/>
    </source>
</evidence>
<dbReference type="InterPro" id="IPR019561">
    <property type="entry name" value="Translocon_Sec61/SecY_plug_dom"/>
</dbReference>
<keyword evidence="8" id="KW-0811">Translocation</keyword>
<dbReference type="InterPro" id="IPR023201">
    <property type="entry name" value="SecY_dom_sf"/>
</dbReference>
<feature type="transmembrane region" description="Helical" evidence="11">
    <location>
        <begin position="182"/>
        <end position="203"/>
    </location>
</feature>
<protein>
    <submittedName>
        <fullName evidence="13">Protein transport protein Sec61 subunit alpha isoform 2</fullName>
    </submittedName>
</protein>
<proteinExistence type="inferred from homology"/>
<evidence type="ECO:0000256" key="1">
    <source>
        <dbReference type="ARBA" id="ARBA00004477"/>
    </source>
</evidence>
<dbReference type="PIRSF" id="PIRSF004557">
    <property type="entry name" value="SecY"/>
    <property type="match status" value="1"/>
</dbReference>